<comment type="caution">
    <text evidence="1">The sequence shown here is derived from an EMBL/GenBank/DDBJ whole genome shotgun (WGS) entry which is preliminary data.</text>
</comment>
<dbReference type="Proteomes" id="UP001215280">
    <property type="component" value="Unassembled WGS sequence"/>
</dbReference>
<keyword evidence="2" id="KW-1185">Reference proteome</keyword>
<sequence>MEAANVAVITGDIERTFNSSKSLLLSTVSPIDANVNLFNEDTNSRYIWASINPESSKESDAAFNLTASAQTQHMDLDVLSAPLNSNISRDATTFVKLPITYEGSSDGSTVLSSLAVAYDEAEDPTGEGRTRSVEYD</sequence>
<dbReference type="AlphaFoldDB" id="A0AAD7HC52"/>
<proteinExistence type="predicted"/>
<accession>A0AAD7HC52</accession>
<reference evidence="1" key="1">
    <citation type="submission" date="2023-03" db="EMBL/GenBank/DDBJ databases">
        <title>Massive genome expansion in bonnet fungi (Mycena s.s.) driven by repeated elements and novel gene families across ecological guilds.</title>
        <authorList>
            <consortium name="Lawrence Berkeley National Laboratory"/>
            <person name="Harder C.B."/>
            <person name="Miyauchi S."/>
            <person name="Viragh M."/>
            <person name="Kuo A."/>
            <person name="Thoen E."/>
            <person name="Andreopoulos B."/>
            <person name="Lu D."/>
            <person name="Skrede I."/>
            <person name="Drula E."/>
            <person name="Henrissat B."/>
            <person name="Morin E."/>
            <person name="Kohler A."/>
            <person name="Barry K."/>
            <person name="LaButti K."/>
            <person name="Morin E."/>
            <person name="Salamov A."/>
            <person name="Lipzen A."/>
            <person name="Mereny Z."/>
            <person name="Hegedus B."/>
            <person name="Baldrian P."/>
            <person name="Stursova M."/>
            <person name="Weitz H."/>
            <person name="Taylor A."/>
            <person name="Grigoriev I.V."/>
            <person name="Nagy L.G."/>
            <person name="Martin F."/>
            <person name="Kauserud H."/>
        </authorList>
    </citation>
    <scope>NUCLEOTIDE SEQUENCE</scope>
    <source>
        <strain evidence="1">CBHHK188m</strain>
    </source>
</reference>
<gene>
    <name evidence="1" type="ORF">DFH07DRAFT_973777</name>
</gene>
<organism evidence="1 2">
    <name type="scientific">Mycena maculata</name>
    <dbReference type="NCBI Taxonomy" id="230809"/>
    <lineage>
        <taxon>Eukaryota</taxon>
        <taxon>Fungi</taxon>
        <taxon>Dikarya</taxon>
        <taxon>Basidiomycota</taxon>
        <taxon>Agaricomycotina</taxon>
        <taxon>Agaricomycetes</taxon>
        <taxon>Agaricomycetidae</taxon>
        <taxon>Agaricales</taxon>
        <taxon>Marasmiineae</taxon>
        <taxon>Mycenaceae</taxon>
        <taxon>Mycena</taxon>
    </lineage>
</organism>
<protein>
    <submittedName>
        <fullName evidence="1">Uncharacterized protein</fullName>
    </submittedName>
</protein>
<evidence type="ECO:0000313" key="2">
    <source>
        <dbReference type="Proteomes" id="UP001215280"/>
    </source>
</evidence>
<evidence type="ECO:0000313" key="1">
    <source>
        <dbReference type="EMBL" id="KAJ7716917.1"/>
    </source>
</evidence>
<dbReference type="EMBL" id="JARJLG010000326">
    <property type="protein sequence ID" value="KAJ7716917.1"/>
    <property type="molecule type" value="Genomic_DNA"/>
</dbReference>
<name>A0AAD7HC52_9AGAR</name>